<reference evidence="2 3" key="1">
    <citation type="journal article" date="2020" name="Nature">
        <title>Isolation of an archaeon at the prokaryote-eukaryote interface.</title>
        <authorList>
            <person name="Imachi H."/>
            <person name="Nobu M.K."/>
            <person name="Nakahara N."/>
            <person name="Morono Y."/>
            <person name="Ogawara M."/>
            <person name="Takaki Y."/>
            <person name="Takano Y."/>
            <person name="Uematsu K."/>
            <person name="Ikuta T."/>
            <person name="Ito M."/>
            <person name="Matsui Y."/>
            <person name="Miyazaki M."/>
            <person name="Murata K."/>
            <person name="Saito Y."/>
            <person name="Sakai S."/>
            <person name="Song C."/>
            <person name="Tasumi E."/>
            <person name="Yamanaka Y."/>
            <person name="Yamaguchi T."/>
            <person name="Kamagata Y."/>
            <person name="Tamaki H."/>
            <person name="Takai K."/>
        </authorList>
    </citation>
    <scope>NUCLEOTIDE SEQUENCE [LARGE SCALE GENOMIC DNA]</scope>
    <source>
        <strain evidence="2 3">MK-D1</strain>
    </source>
</reference>
<feature type="coiled-coil region" evidence="1">
    <location>
        <begin position="27"/>
        <end position="194"/>
    </location>
</feature>
<evidence type="ECO:0000313" key="2">
    <source>
        <dbReference type="EMBL" id="QEE16541.1"/>
    </source>
</evidence>
<evidence type="ECO:0000313" key="3">
    <source>
        <dbReference type="Proteomes" id="UP000321408"/>
    </source>
</evidence>
<reference evidence="2 3" key="2">
    <citation type="journal article" date="2024" name="Int. J. Syst. Evol. Microbiol.">
        <title>Promethearchaeum syntrophicum gen. nov., sp. nov., an anaerobic, obligately syntrophic archaeon, the first isolate of the lineage 'Asgard' archaea, and proposal of the new archaeal phylum Promethearchaeota phyl. nov. and kingdom Promethearchaeati regn. nov.</title>
        <authorList>
            <person name="Imachi H."/>
            <person name="Nobu M.K."/>
            <person name="Kato S."/>
            <person name="Takaki Y."/>
            <person name="Miyazaki M."/>
            <person name="Miyata M."/>
            <person name="Ogawara M."/>
            <person name="Saito Y."/>
            <person name="Sakai S."/>
            <person name="Tahara Y.O."/>
            <person name="Takano Y."/>
            <person name="Tasumi E."/>
            <person name="Uematsu K."/>
            <person name="Yoshimura T."/>
            <person name="Itoh T."/>
            <person name="Ohkuma M."/>
            <person name="Takai K."/>
        </authorList>
    </citation>
    <scope>NUCLEOTIDE SEQUENCE [LARGE SCALE GENOMIC DNA]</scope>
    <source>
        <strain evidence="2 3">MK-D1</strain>
    </source>
</reference>
<dbReference type="Proteomes" id="UP000321408">
    <property type="component" value="Chromosome"/>
</dbReference>
<sequence length="313" mass="36652">MSEKTTIDDTEGDSSDIQEIRDKKFTINALQIREKEFEEKIASSKKEYSKRETDLIVLNELVKEKSNDIEELRTEKQKLKKTVKQLNASIKKNKEEEKTTSKKLESLQAERKAVKNSIEIKKSEVSHANNLLEKKENEITVLNEQLQIQRTNISNLSEEIEDLEQKKSSLENEYEDLEVKFKLFKREINKKQDTIISMGSLIKELLGTFDNFSSQFLLKNNIMKYNEQVLDKFSGFIDNLNSEYEKKKKNIEEMNKKYKSIQTDVDNLTEFRDEISNLLGLNQKILEDLFNFEKSEEIPNKSNNGNNNKNNSK</sequence>
<dbReference type="RefSeq" id="WP_147663416.1">
    <property type="nucleotide sequence ID" value="NZ_CP042905.2"/>
</dbReference>
<feature type="coiled-coil region" evidence="1">
    <location>
        <begin position="237"/>
        <end position="271"/>
    </location>
</feature>
<dbReference type="AlphaFoldDB" id="A0A5B9DBX8"/>
<organism evidence="2 3">
    <name type="scientific">Promethearchaeum syntrophicum</name>
    <dbReference type="NCBI Taxonomy" id="2594042"/>
    <lineage>
        <taxon>Archaea</taxon>
        <taxon>Promethearchaeati</taxon>
        <taxon>Promethearchaeota</taxon>
        <taxon>Promethearchaeia</taxon>
        <taxon>Promethearchaeales</taxon>
        <taxon>Promethearchaeaceae</taxon>
        <taxon>Promethearchaeum</taxon>
    </lineage>
</organism>
<evidence type="ECO:0000256" key="1">
    <source>
        <dbReference type="SAM" id="Coils"/>
    </source>
</evidence>
<protein>
    <submittedName>
        <fullName evidence="2">Uncharacterized protein</fullName>
    </submittedName>
</protein>
<dbReference type="GeneID" id="41330359"/>
<accession>A0A5B9DBX8</accession>
<dbReference type="SUPFAM" id="SSF90257">
    <property type="entry name" value="Myosin rod fragments"/>
    <property type="match status" value="1"/>
</dbReference>
<dbReference type="Gene3D" id="1.10.287.1490">
    <property type="match status" value="1"/>
</dbReference>
<keyword evidence="3" id="KW-1185">Reference proteome</keyword>
<proteinExistence type="predicted"/>
<dbReference type="KEGG" id="psyt:DSAG12_02371"/>
<dbReference type="EMBL" id="CP042905">
    <property type="protein sequence ID" value="QEE16541.1"/>
    <property type="molecule type" value="Genomic_DNA"/>
</dbReference>
<keyword evidence="1" id="KW-0175">Coiled coil</keyword>
<name>A0A5B9DBX8_9ARCH</name>
<gene>
    <name evidence="2" type="ORF">DSAG12_02371</name>
</gene>